<evidence type="ECO:0000313" key="2">
    <source>
        <dbReference type="Proteomes" id="UP000237000"/>
    </source>
</evidence>
<evidence type="ECO:0000313" key="1">
    <source>
        <dbReference type="EMBL" id="PON62317.1"/>
    </source>
</evidence>
<gene>
    <name evidence="1" type="ORF">TorRG33x02_279700</name>
</gene>
<dbReference type="Proteomes" id="UP000237000">
    <property type="component" value="Unassembled WGS sequence"/>
</dbReference>
<protein>
    <submittedName>
        <fullName evidence="1">Uncharacterized protein</fullName>
    </submittedName>
</protein>
<dbReference type="AlphaFoldDB" id="A0A2P5CMN7"/>
<reference evidence="2" key="1">
    <citation type="submission" date="2016-06" db="EMBL/GenBank/DDBJ databases">
        <title>Parallel loss of symbiosis genes in relatives of nitrogen-fixing non-legume Parasponia.</title>
        <authorList>
            <person name="Van Velzen R."/>
            <person name="Holmer R."/>
            <person name="Bu F."/>
            <person name="Rutten L."/>
            <person name="Van Zeijl A."/>
            <person name="Liu W."/>
            <person name="Santuari L."/>
            <person name="Cao Q."/>
            <person name="Sharma T."/>
            <person name="Shen D."/>
            <person name="Roswanjaya Y."/>
            <person name="Wardhani T."/>
            <person name="Kalhor M.S."/>
            <person name="Jansen J."/>
            <person name="Van den Hoogen J."/>
            <person name="Gungor B."/>
            <person name="Hartog M."/>
            <person name="Hontelez J."/>
            <person name="Verver J."/>
            <person name="Yang W.-C."/>
            <person name="Schijlen E."/>
            <person name="Repin R."/>
            <person name="Schilthuizen M."/>
            <person name="Schranz E."/>
            <person name="Heidstra R."/>
            <person name="Miyata K."/>
            <person name="Fedorova E."/>
            <person name="Kohlen W."/>
            <person name="Bisseling T."/>
            <person name="Smit S."/>
            <person name="Geurts R."/>
        </authorList>
    </citation>
    <scope>NUCLEOTIDE SEQUENCE [LARGE SCALE GENOMIC DNA]</scope>
    <source>
        <strain evidence="2">cv. RG33-2</strain>
    </source>
</reference>
<comment type="caution">
    <text evidence="1">The sequence shown here is derived from an EMBL/GenBank/DDBJ whole genome shotgun (WGS) entry which is preliminary data.</text>
</comment>
<keyword evidence="2" id="KW-1185">Reference proteome</keyword>
<sequence length="29" mass="3353">MEELSSTWPRPKRPRNLLSVQNILSSSLI</sequence>
<organism evidence="1 2">
    <name type="scientific">Trema orientale</name>
    <name type="common">Charcoal tree</name>
    <name type="synonym">Celtis orientalis</name>
    <dbReference type="NCBI Taxonomy" id="63057"/>
    <lineage>
        <taxon>Eukaryota</taxon>
        <taxon>Viridiplantae</taxon>
        <taxon>Streptophyta</taxon>
        <taxon>Embryophyta</taxon>
        <taxon>Tracheophyta</taxon>
        <taxon>Spermatophyta</taxon>
        <taxon>Magnoliopsida</taxon>
        <taxon>eudicotyledons</taxon>
        <taxon>Gunneridae</taxon>
        <taxon>Pentapetalae</taxon>
        <taxon>rosids</taxon>
        <taxon>fabids</taxon>
        <taxon>Rosales</taxon>
        <taxon>Cannabaceae</taxon>
        <taxon>Trema</taxon>
    </lineage>
</organism>
<name>A0A2P5CMN7_TREOI</name>
<accession>A0A2P5CMN7</accession>
<dbReference type="EMBL" id="JXTC01000348">
    <property type="protein sequence ID" value="PON62317.1"/>
    <property type="molecule type" value="Genomic_DNA"/>
</dbReference>
<proteinExistence type="predicted"/>
<dbReference type="InParanoid" id="A0A2P5CMN7"/>